<evidence type="ECO:0000256" key="1">
    <source>
        <dbReference type="ARBA" id="ARBA00004651"/>
    </source>
</evidence>
<dbReference type="PANTHER" id="PTHR12677">
    <property type="entry name" value="GOLGI APPARATUS MEMBRANE PROTEIN TVP38-RELATED"/>
    <property type="match status" value="1"/>
</dbReference>
<evidence type="ECO:0000256" key="6">
    <source>
        <dbReference type="RuleBase" id="RU366058"/>
    </source>
</evidence>
<keyword evidence="4 6" id="KW-1133">Transmembrane helix</keyword>
<feature type="non-terminal residue" evidence="8">
    <location>
        <position position="1"/>
    </location>
</feature>
<dbReference type="Proteomes" id="UP000885797">
    <property type="component" value="Unassembled WGS sequence"/>
</dbReference>
<keyword evidence="3 6" id="KW-0812">Transmembrane</keyword>
<dbReference type="EMBL" id="DRND01000236">
    <property type="protein sequence ID" value="HFC46825.1"/>
    <property type="molecule type" value="Genomic_DNA"/>
</dbReference>
<gene>
    <name evidence="8" type="ORF">ENJ63_02970</name>
</gene>
<sequence length="116" mass="13680">YVRPWVEKNSYYMKFERLLGHQGIFVTFLLFVFPGFPKDFLCYFLGLSTMPWEVFLLVCTLGRMPGTLMLTFQGADLFEARFLRFAIVTGLTILVLIPMYLKREALYQWIEERMGA</sequence>
<feature type="transmembrane region" description="Helical" evidence="6">
    <location>
        <begin position="82"/>
        <end position="101"/>
    </location>
</feature>
<dbReference type="AlphaFoldDB" id="A0A7V2WT08"/>
<reference evidence="8" key="1">
    <citation type="journal article" date="2020" name="mSystems">
        <title>Genome- and Community-Level Interaction Insights into Carbon Utilization and Element Cycling Functions of Hydrothermarchaeota in Hydrothermal Sediment.</title>
        <authorList>
            <person name="Zhou Z."/>
            <person name="Liu Y."/>
            <person name="Xu W."/>
            <person name="Pan J."/>
            <person name="Luo Z.H."/>
            <person name="Li M."/>
        </authorList>
    </citation>
    <scope>NUCLEOTIDE SEQUENCE [LARGE SCALE GENOMIC DNA]</scope>
    <source>
        <strain evidence="8">HyVt-503</strain>
    </source>
</reference>
<name>A0A7V2WT08_9BACT</name>
<comment type="caution">
    <text evidence="6">Lacks conserved residue(s) required for the propagation of feature annotation.</text>
</comment>
<comment type="similarity">
    <text evidence="6">Belongs to the TVP38/TMEM64 family.</text>
</comment>
<keyword evidence="2 6" id="KW-1003">Cell membrane</keyword>
<comment type="caution">
    <text evidence="8">The sequence shown here is derived from an EMBL/GenBank/DDBJ whole genome shotgun (WGS) entry which is preliminary data.</text>
</comment>
<feature type="transmembrane region" description="Helical" evidence="6">
    <location>
        <begin position="18"/>
        <end position="37"/>
    </location>
</feature>
<keyword evidence="5 6" id="KW-0472">Membrane</keyword>
<evidence type="ECO:0000256" key="3">
    <source>
        <dbReference type="ARBA" id="ARBA00022692"/>
    </source>
</evidence>
<evidence type="ECO:0000259" key="7">
    <source>
        <dbReference type="Pfam" id="PF09335"/>
    </source>
</evidence>
<evidence type="ECO:0000256" key="2">
    <source>
        <dbReference type="ARBA" id="ARBA00022475"/>
    </source>
</evidence>
<feature type="domain" description="VTT" evidence="7">
    <location>
        <begin position="4"/>
        <end position="75"/>
    </location>
</feature>
<proteinExistence type="inferred from homology"/>
<dbReference type="Pfam" id="PF09335">
    <property type="entry name" value="VTT_dom"/>
    <property type="match status" value="1"/>
</dbReference>
<evidence type="ECO:0000256" key="4">
    <source>
        <dbReference type="ARBA" id="ARBA00022989"/>
    </source>
</evidence>
<evidence type="ECO:0000256" key="5">
    <source>
        <dbReference type="ARBA" id="ARBA00023136"/>
    </source>
</evidence>
<protein>
    <recommendedName>
        <fullName evidence="6">TVP38/TMEM64 family membrane protein</fullName>
    </recommendedName>
</protein>
<dbReference type="GO" id="GO:0005886">
    <property type="term" value="C:plasma membrane"/>
    <property type="evidence" value="ECO:0007669"/>
    <property type="project" value="UniProtKB-SubCell"/>
</dbReference>
<dbReference type="InterPro" id="IPR015414">
    <property type="entry name" value="TMEM64"/>
</dbReference>
<evidence type="ECO:0000313" key="8">
    <source>
        <dbReference type="EMBL" id="HFC46825.1"/>
    </source>
</evidence>
<organism evidence="8">
    <name type="scientific">Dissulfuribacter thermophilus</name>
    <dbReference type="NCBI Taxonomy" id="1156395"/>
    <lineage>
        <taxon>Bacteria</taxon>
        <taxon>Pseudomonadati</taxon>
        <taxon>Thermodesulfobacteriota</taxon>
        <taxon>Dissulfuribacteria</taxon>
        <taxon>Dissulfuribacterales</taxon>
        <taxon>Dissulfuribacteraceae</taxon>
        <taxon>Dissulfuribacter</taxon>
    </lineage>
</organism>
<feature type="transmembrane region" description="Helical" evidence="6">
    <location>
        <begin position="43"/>
        <end position="61"/>
    </location>
</feature>
<accession>A0A7V2WT08</accession>
<dbReference type="PANTHER" id="PTHR12677:SF59">
    <property type="entry name" value="GOLGI APPARATUS MEMBRANE PROTEIN TVP38-RELATED"/>
    <property type="match status" value="1"/>
</dbReference>
<comment type="subcellular location">
    <subcellularLocation>
        <location evidence="1 6">Cell membrane</location>
        <topology evidence="1 6">Multi-pass membrane protein</topology>
    </subcellularLocation>
</comment>
<dbReference type="InterPro" id="IPR032816">
    <property type="entry name" value="VTT_dom"/>
</dbReference>